<evidence type="ECO:0000256" key="11">
    <source>
        <dbReference type="ARBA" id="ARBA00048781"/>
    </source>
</evidence>
<dbReference type="NCBIfam" id="TIGR00258">
    <property type="entry name" value="inosine/xanthosine triphosphatase"/>
    <property type="match status" value="1"/>
</dbReference>
<dbReference type="Gene3D" id="3.90.950.10">
    <property type="match status" value="1"/>
</dbReference>
<dbReference type="NCBIfam" id="NF003459">
    <property type="entry name" value="PRK05074.1"/>
    <property type="match status" value="1"/>
</dbReference>
<dbReference type="InterPro" id="IPR002786">
    <property type="entry name" value="Non_canon_purine_NTPase"/>
</dbReference>
<evidence type="ECO:0000256" key="8">
    <source>
        <dbReference type="ARBA" id="ARBA00023211"/>
    </source>
</evidence>
<dbReference type="InterPro" id="IPR026533">
    <property type="entry name" value="NTPase/PRRC1"/>
</dbReference>
<keyword evidence="6" id="KW-0460">Magnesium</keyword>
<evidence type="ECO:0000256" key="1">
    <source>
        <dbReference type="ARBA" id="ARBA00001936"/>
    </source>
</evidence>
<keyword evidence="5" id="KW-0378">Hydrolase</keyword>
<protein>
    <recommendedName>
        <fullName evidence="9">inosine/xanthosine triphosphatase</fullName>
        <ecNumber evidence="9">3.6.1.73</ecNumber>
    </recommendedName>
</protein>
<dbReference type="OrthoDB" id="300709at2759"/>
<keyword evidence="3" id="KW-0479">Metal-binding</keyword>
<dbReference type="EC" id="3.6.1.73" evidence="9"/>
<dbReference type="GO" id="GO:0046872">
    <property type="term" value="F:metal ion binding"/>
    <property type="evidence" value="ECO:0007669"/>
    <property type="project" value="UniProtKB-KW"/>
</dbReference>
<evidence type="ECO:0000259" key="12">
    <source>
        <dbReference type="Pfam" id="PF01931"/>
    </source>
</evidence>
<dbReference type="InterPro" id="IPR029001">
    <property type="entry name" value="ITPase-like_fam"/>
</dbReference>
<organism evidence="13 14">
    <name type="scientific">Phialocephala subalpina</name>
    <dbReference type="NCBI Taxonomy" id="576137"/>
    <lineage>
        <taxon>Eukaryota</taxon>
        <taxon>Fungi</taxon>
        <taxon>Dikarya</taxon>
        <taxon>Ascomycota</taxon>
        <taxon>Pezizomycotina</taxon>
        <taxon>Leotiomycetes</taxon>
        <taxon>Helotiales</taxon>
        <taxon>Mollisiaceae</taxon>
        <taxon>Phialocephala</taxon>
        <taxon>Phialocephala fortinii species complex</taxon>
    </lineage>
</organism>
<dbReference type="InterPro" id="IPR050299">
    <property type="entry name" value="YjjX_NTPase"/>
</dbReference>
<accession>A0A1L7X076</accession>
<dbReference type="Proteomes" id="UP000184330">
    <property type="component" value="Unassembled WGS sequence"/>
</dbReference>
<dbReference type="GO" id="GO:0009117">
    <property type="term" value="P:nucleotide metabolic process"/>
    <property type="evidence" value="ECO:0007669"/>
    <property type="project" value="UniProtKB-KW"/>
</dbReference>
<proteinExistence type="inferred from homology"/>
<evidence type="ECO:0000256" key="10">
    <source>
        <dbReference type="ARBA" id="ARBA00048174"/>
    </source>
</evidence>
<comment type="catalytic activity">
    <reaction evidence="10">
        <text>ITP + H2O = IDP + phosphate + H(+)</text>
        <dbReference type="Rhea" id="RHEA:28330"/>
        <dbReference type="ChEBI" id="CHEBI:15377"/>
        <dbReference type="ChEBI" id="CHEBI:15378"/>
        <dbReference type="ChEBI" id="CHEBI:43474"/>
        <dbReference type="ChEBI" id="CHEBI:58280"/>
        <dbReference type="ChEBI" id="CHEBI:61402"/>
        <dbReference type="EC" id="3.6.1.73"/>
    </reaction>
</comment>
<keyword evidence="8" id="KW-0464">Manganese</keyword>
<sequence length="188" mass="20003">MASTTTSKQIVVASKNPVKIAATLKGFQRMFPNITCTTLGISVPSGVPEQPFTDAETLQGALNRAQNAREQAPEGDYWVGLEGGVEDTPDQTAGTLQSFAWIVVIDHEGGRIGKARTATFYQPEEVAKLVRGGMELGHADDAVFGRSNSKQSNGSVGLLTGDVIGREAYYVQAVILALIPFKNGTLSF</sequence>
<evidence type="ECO:0000256" key="9">
    <source>
        <dbReference type="ARBA" id="ARBA00038901"/>
    </source>
</evidence>
<evidence type="ECO:0000256" key="3">
    <source>
        <dbReference type="ARBA" id="ARBA00022723"/>
    </source>
</evidence>
<evidence type="ECO:0000256" key="7">
    <source>
        <dbReference type="ARBA" id="ARBA00023080"/>
    </source>
</evidence>
<feature type="domain" description="Non-canonical purine NTP phosphatase/PRRC1" evidence="12">
    <location>
        <begin position="13"/>
        <end position="181"/>
    </location>
</feature>
<evidence type="ECO:0000256" key="2">
    <source>
        <dbReference type="ARBA" id="ARBA00001946"/>
    </source>
</evidence>
<evidence type="ECO:0000256" key="6">
    <source>
        <dbReference type="ARBA" id="ARBA00022842"/>
    </source>
</evidence>
<dbReference type="STRING" id="576137.A0A1L7X076"/>
<dbReference type="EMBL" id="FJOG01000012">
    <property type="protein sequence ID" value="CZR58422.1"/>
    <property type="molecule type" value="Genomic_DNA"/>
</dbReference>
<dbReference type="PANTHER" id="PTHR34699:SF2">
    <property type="entry name" value="NON-CANONICAL PURINE NTP PHOSPHATASE_PRRC1 DOMAIN-CONTAINING PROTEIN"/>
    <property type="match status" value="1"/>
</dbReference>
<dbReference type="FunFam" id="3.90.950.10:FF:000002">
    <property type="entry name" value="Inosine/xanthosine triphosphatase"/>
    <property type="match status" value="1"/>
</dbReference>
<evidence type="ECO:0000313" key="14">
    <source>
        <dbReference type="Proteomes" id="UP000184330"/>
    </source>
</evidence>
<evidence type="ECO:0000256" key="5">
    <source>
        <dbReference type="ARBA" id="ARBA00022801"/>
    </source>
</evidence>
<keyword evidence="4" id="KW-0547">Nucleotide-binding</keyword>
<evidence type="ECO:0000313" key="13">
    <source>
        <dbReference type="EMBL" id="CZR58422.1"/>
    </source>
</evidence>
<comment type="catalytic activity">
    <reaction evidence="11">
        <text>XTP + H2O = XDP + phosphate + H(+)</text>
        <dbReference type="Rhea" id="RHEA:28406"/>
        <dbReference type="ChEBI" id="CHEBI:15377"/>
        <dbReference type="ChEBI" id="CHEBI:15378"/>
        <dbReference type="ChEBI" id="CHEBI:43474"/>
        <dbReference type="ChEBI" id="CHEBI:59884"/>
        <dbReference type="ChEBI" id="CHEBI:61314"/>
        <dbReference type="EC" id="3.6.1.73"/>
    </reaction>
</comment>
<dbReference type="PANTHER" id="PTHR34699">
    <property type="match status" value="1"/>
</dbReference>
<evidence type="ECO:0000256" key="4">
    <source>
        <dbReference type="ARBA" id="ARBA00022741"/>
    </source>
</evidence>
<dbReference type="Pfam" id="PF01931">
    <property type="entry name" value="NTPase_I-T"/>
    <property type="match status" value="1"/>
</dbReference>
<dbReference type="GO" id="GO:0000166">
    <property type="term" value="F:nucleotide binding"/>
    <property type="evidence" value="ECO:0007669"/>
    <property type="project" value="UniProtKB-KW"/>
</dbReference>
<dbReference type="SUPFAM" id="SSF52972">
    <property type="entry name" value="ITPase-like"/>
    <property type="match status" value="1"/>
</dbReference>
<dbReference type="HAMAP" id="MF_00648">
    <property type="entry name" value="Non_canon_purine_NTPase_YjjX"/>
    <property type="match status" value="1"/>
</dbReference>
<dbReference type="AlphaFoldDB" id="A0A1L7X076"/>
<keyword evidence="14" id="KW-1185">Reference proteome</keyword>
<comment type="cofactor">
    <cofactor evidence="1">
        <name>Mn(2+)</name>
        <dbReference type="ChEBI" id="CHEBI:29035"/>
    </cofactor>
</comment>
<gene>
    <name evidence="13" type="ORF">PAC_08314</name>
</gene>
<dbReference type="GO" id="GO:0006772">
    <property type="term" value="P:thiamine metabolic process"/>
    <property type="evidence" value="ECO:0007669"/>
    <property type="project" value="TreeGrafter"/>
</dbReference>
<name>A0A1L7X076_9HELO</name>
<reference evidence="13 14" key="1">
    <citation type="submission" date="2016-03" db="EMBL/GenBank/DDBJ databases">
        <authorList>
            <person name="Ploux O."/>
        </authorList>
    </citation>
    <scope>NUCLEOTIDE SEQUENCE [LARGE SCALE GENOMIC DNA]</scope>
    <source>
        <strain evidence="13 14">UAMH 11012</strain>
    </source>
</reference>
<comment type="cofactor">
    <cofactor evidence="2">
        <name>Mg(2+)</name>
        <dbReference type="ChEBI" id="CHEBI:18420"/>
    </cofactor>
</comment>
<dbReference type="GO" id="GO:0103023">
    <property type="term" value="F:ITPase activity"/>
    <property type="evidence" value="ECO:0007669"/>
    <property type="project" value="UniProtKB-EC"/>
</dbReference>
<keyword evidence="7" id="KW-0546">Nucleotide metabolism</keyword>